<dbReference type="Proteomes" id="UP000093779">
    <property type="component" value="Unassembled WGS sequence"/>
</dbReference>
<protein>
    <submittedName>
        <fullName evidence="1">Uncharacterized protein</fullName>
    </submittedName>
</protein>
<organism evidence="1 2">
    <name type="scientific">Mycolicibacterium conceptionense</name>
    <dbReference type="NCBI Taxonomy" id="451644"/>
    <lineage>
        <taxon>Bacteria</taxon>
        <taxon>Bacillati</taxon>
        <taxon>Actinomycetota</taxon>
        <taxon>Actinomycetes</taxon>
        <taxon>Mycobacteriales</taxon>
        <taxon>Mycobacteriaceae</taxon>
        <taxon>Mycolicibacterium</taxon>
    </lineage>
</organism>
<dbReference type="EMBL" id="LZHX01000004">
    <property type="protein sequence ID" value="OBF29840.1"/>
    <property type="molecule type" value="Genomic_DNA"/>
</dbReference>
<gene>
    <name evidence="1" type="ORF">A5726_30065</name>
</gene>
<accession>A0A1A2VFC8</accession>
<reference evidence="1 2" key="1">
    <citation type="submission" date="2016-06" db="EMBL/GenBank/DDBJ databases">
        <authorList>
            <person name="Kjaerup R.B."/>
            <person name="Dalgaard T.S."/>
            <person name="Juul-Madsen H.R."/>
        </authorList>
    </citation>
    <scope>NUCLEOTIDE SEQUENCE [LARGE SCALE GENOMIC DNA]</scope>
    <source>
        <strain evidence="1 2">ACS1953</strain>
    </source>
</reference>
<dbReference type="AlphaFoldDB" id="A0A1A2VFC8"/>
<sequence>MRGGPVAADLKIGRPANRSRRYTGDRRGILDEGSLWGPDAHGVFWRPLRAYFDAEARDGAGETLVIVGPVHPDELHAGVVR</sequence>
<evidence type="ECO:0000313" key="1">
    <source>
        <dbReference type="EMBL" id="OBF29840.1"/>
    </source>
</evidence>
<dbReference type="RefSeq" id="WP_064894090.1">
    <property type="nucleotide sequence ID" value="NZ_JAYXBU010000018.1"/>
</dbReference>
<comment type="caution">
    <text evidence="1">The sequence shown here is derived from an EMBL/GenBank/DDBJ whole genome shotgun (WGS) entry which is preliminary data.</text>
</comment>
<evidence type="ECO:0000313" key="2">
    <source>
        <dbReference type="Proteomes" id="UP000093779"/>
    </source>
</evidence>
<proteinExistence type="predicted"/>
<name>A0A1A2VFC8_9MYCO</name>